<dbReference type="Gene3D" id="3.40.50.300">
    <property type="entry name" value="P-loop containing nucleotide triphosphate hydrolases"/>
    <property type="match status" value="2"/>
</dbReference>
<dbReference type="SUPFAM" id="SSF52540">
    <property type="entry name" value="P-loop containing nucleoside triphosphate hydrolases"/>
    <property type="match status" value="1"/>
</dbReference>
<dbReference type="AlphaFoldDB" id="A0A1I2D7M3"/>
<dbReference type="InParanoid" id="A0A1I2D7M3"/>
<dbReference type="Pfam" id="PF13538">
    <property type="entry name" value="UvrD_C_2"/>
    <property type="match status" value="1"/>
</dbReference>
<dbReference type="RefSeq" id="WP_010526119.1">
    <property type="nucleotide sequence ID" value="NZ_AFSL01000003.1"/>
</dbReference>
<feature type="domain" description="UvrD-like helicase C-terminal" evidence="3">
    <location>
        <begin position="412"/>
        <end position="463"/>
    </location>
</feature>
<organism evidence="4 5">
    <name type="scientific">Thermophagus xiamenensis</name>
    <dbReference type="NCBI Taxonomy" id="385682"/>
    <lineage>
        <taxon>Bacteria</taxon>
        <taxon>Pseudomonadati</taxon>
        <taxon>Bacteroidota</taxon>
        <taxon>Bacteroidia</taxon>
        <taxon>Marinilabiliales</taxon>
        <taxon>Marinilabiliaceae</taxon>
        <taxon>Thermophagus</taxon>
    </lineage>
</organism>
<proteinExistence type="predicted"/>
<protein>
    <submittedName>
        <fullName evidence="4">Exodeoxyribonuclease-5</fullName>
    </submittedName>
</protein>
<accession>A0A1I2D7M3</accession>
<dbReference type="PANTHER" id="PTHR43788">
    <property type="entry name" value="DNA2/NAM7 HELICASE FAMILY MEMBER"/>
    <property type="match status" value="1"/>
</dbReference>
<dbReference type="Proteomes" id="UP000181976">
    <property type="component" value="Unassembled WGS sequence"/>
</dbReference>
<dbReference type="Pfam" id="PF13604">
    <property type="entry name" value="AAA_30"/>
    <property type="match status" value="1"/>
</dbReference>
<evidence type="ECO:0000256" key="2">
    <source>
        <dbReference type="ARBA" id="ARBA00022840"/>
    </source>
</evidence>
<evidence type="ECO:0000259" key="3">
    <source>
        <dbReference type="Pfam" id="PF13538"/>
    </source>
</evidence>
<evidence type="ECO:0000256" key="1">
    <source>
        <dbReference type="ARBA" id="ARBA00022741"/>
    </source>
</evidence>
<evidence type="ECO:0000313" key="5">
    <source>
        <dbReference type="Proteomes" id="UP000181976"/>
    </source>
</evidence>
<name>A0A1I2D7M3_9BACT</name>
<dbReference type="PANTHER" id="PTHR43788:SF6">
    <property type="entry name" value="DNA HELICASE B"/>
    <property type="match status" value="1"/>
</dbReference>
<reference evidence="4 5" key="1">
    <citation type="submission" date="2016-10" db="EMBL/GenBank/DDBJ databases">
        <authorList>
            <person name="de Groot N.N."/>
        </authorList>
    </citation>
    <scope>NUCLEOTIDE SEQUENCE [LARGE SCALE GENOMIC DNA]</scope>
    <source>
        <strain evidence="4 5">DSM 19012</strain>
    </source>
</reference>
<dbReference type="OrthoDB" id="9803432at2"/>
<keyword evidence="5" id="KW-1185">Reference proteome</keyword>
<dbReference type="InterPro" id="IPR027785">
    <property type="entry name" value="UvrD-like_helicase_C"/>
</dbReference>
<dbReference type="InterPro" id="IPR027417">
    <property type="entry name" value="P-loop_NTPase"/>
</dbReference>
<dbReference type="CDD" id="cd18809">
    <property type="entry name" value="SF1_C_RecD"/>
    <property type="match status" value="1"/>
</dbReference>
<evidence type="ECO:0000313" key="4">
    <source>
        <dbReference type="EMBL" id="SFE76557.1"/>
    </source>
</evidence>
<sequence length="471" mass="54060">MLIDFLKDKILKEFNFKPTQSQFQCIDRLVSFLTDEQEKSAFVLKGYAGTGKTTLVRSVIKVLNQLGQKSVLLAPTGRAAKILGSNIGMSAFTIHKMIYRQKSSNDGFGAFDLDRNLFKNALFVVDEASMIANDGGGFFGSGRLLDDLIKYVYSGNHCRLLLVGDDAQLPPVGSPYSPGLETTNVEAYGLKVYTATLTDVVRQKSDSGIIFNATHLREILDHNSDVFDYPKFRADGFPDVFRITGSELIEELDYCYNHYGLEETLVICRSNKRANLYNQGIRNSILYREEQLAVGDYLLIMKNNYHWIKDHKEINFIANGDIAEVSRILHYRNLYGYHFADVVLRLVDYKEIEIDARIILDSLMSNGAGLSQEEQEKFFYEVKKDYEELGDAKKIYKQTRENDFYNALQVKFAYAMTCHKSQGGQWKAVFVDLGYFTEDYLSRDLYRWLYTALTRATERLYFVNFPDTFFE</sequence>
<dbReference type="GO" id="GO:0003678">
    <property type="term" value="F:DNA helicase activity"/>
    <property type="evidence" value="ECO:0007669"/>
    <property type="project" value="UniProtKB-ARBA"/>
</dbReference>
<dbReference type="CDD" id="cd17933">
    <property type="entry name" value="DEXSc_RecD-like"/>
    <property type="match status" value="1"/>
</dbReference>
<keyword evidence="2" id="KW-0067">ATP-binding</keyword>
<dbReference type="GO" id="GO:0005524">
    <property type="term" value="F:ATP binding"/>
    <property type="evidence" value="ECO:0007669"/>
    <property type="project" value="UniProtKB-KW"/>
</dbReference>
<keyword evidence="1" id="KW-0547">Nucleotide-binding</keyword>
<dbReference type="eggNOG" id="COG0507">
    <property type="taxonomic scope" value="Bacteria"/>
</dbReference>
<dbReference type="STRING" id="385682.SAMN05444380_11821"/>
<gene>
    <name evidence="4" type="ORF">SAMN05444380_11821</name>
</gene>
<dbReference type="InterPro" id="IPR050534">
    <property type="entry name" value="Coronavir_polyprotein_1ab"/>
</dbReference>
<dbReference type="EMBL" id="FONA01000018">
    <property type="protein sequence ID" value="SFE76557.1"/>
    <property type="molecule type" value="Genomic_DNA"/>
</dbReference>